<organism evidence="1 2">
    <name type="scientific">Brevirhabdus pacifica</name>
    <dbReference type="NCBI Taxonomy" id="1267768"/>
    <lineage>
        <taxon>Bacteria</taxon>
        <taxon>Pseudomonadati</taxon>
        <taxon>Pseudomonadota</taxon>
        <taxon>Alphaproteobacteria</taxon>
        <taxon>Rhodobacterales</taxon>
        <taxon>Paracoccaceae</taxon>
        <taxon>Brevirhabdus</taxon>
    </lineage>
</organism>
<dbReference type="PANTHER" id="PTHR35841">
    <property type="entry name" value="PHOSPHONATES-BINDING PERIPLASMIC PROTEIN"/>
    <property type="match status" value="1"/>
</dbReference>
<dbReference type="AlphaFoldDB" id="A0A1U7DM57"/>
<dbReference type="SUPFAM" id="SSF53850">
    <property type="entry name" value="Periplasmic binding protein-like II"/>
    <property type="match status" value="1"/>
</dbReference>
<proteinExistence type="predicted"/>
<gene>
    <name evidence="1" type="ORF">BV394_04385</name>
</gene>
<evidence type="ECO:0000313" key="2">
    <source>
        <dbReference type="Proteomes" id="UP000187266"/>
    </source>
</evidence>
<dbReference type="Pfam" id="PF12974">
    <property type="entry name" value="Phosphonate-bd"/>
    <property type="match status" value="1"/>
</dbReference>
<dbReference type="STRING" id="1267768.BV394_04385"/>
<dbReference type="Gene3D" id="3.40.190.10">
    <property type="entry name" value="Periplasmic binding protein-like II"/>
    <property type="match status" value="2"/>
</dbReference>
<evidence type="ECO:0000313" key="1">
    <source>
        <dbReference type="EMBL" id="APX90959.1"/>
    </source>
</evidence>
<keyword evidence="2" id="KW-1185">Reference proteome</keyword>
<sequence length="257" mass="28775">MADTSYAFGVVPQFEARRLSEIWTPILDELEKRVGIDLRFQGSPKIPEFERAFARGEFDISYMNPYHALVALDSQGYQPIIRDGDRQLFGVLIVRKDSDYQKVSDLQGARIAFPAPNALGASLLMRAELDRQHGLDFTADYVNTHTSAYLNVVLGDADAAGGVMGTFNRLDPAIREHLRVIYKTAPVPPHPIVVHPRVPSEVATRIQDAFLDLAATPEGAELLAQVPIRNAVKTDISEYQMLRDFKLEDYYVAIDEK</sequence>
<name>A0A1U7DM57_9RHOB</name>
<dbReference type="Proteomes" id="UP000187266">
    <property type="component" value="Chromosome"/>
</dbReference>
<protein>
    <submittedName>
        <fullName evidence="1">Phosphate ABC transporter</fullName>
    </submittedName>
</protein>
<accession>A0A1U7DM57</accession>
<dbReference type="PANTHER" id="PTHR35841:SF1">
    <property type="entry name" value="PHOSPHONATES-BINDING PERIPLASMIC PROTEIN"/>
    <property type="match status" value="1"/>
</dbReference>
<reference evidence="1 2" key="1">
    <citation type="submission" date="2017-01" db="EMBL/GenBank/DDBJ databases">
        <title>Genomic analysis of Xuhuaishuia manganoxidans DY6-4.</title>
        <authorList>
            <person name="Wang X."/>
        </authorList>
    </citation>
    <scope>NUCLEOTIDE SEQUENCE [LARGE SCALE GENOMIC DNA]</scope>
    <source>
        <strain evidence="1 2">DY6-4</strain>
    </source>
</reference>
<dbReference type="CDD" id="cd01071">
    <property type="entry name" value="PBP2_PhnD_like"/>
    <property type="match status" value="1"/>
</dbReference>
<dbReference type="OrthoDB" id="5343002at2"/>
<dbReference type="EMBL" id="CP019124">
    <property type="protein sequence ID" value="APX90959.1"/>
    <property type="molecule type" value="Genomic_DNA"/>
</dbReference>